<comment type="function">
    <text evidence="1 15 17">Specifically methylates guanosine-37 in various tRNAs.</text>
</comment>
<comment type="similarity">
    <text evidence="3 15 17">Belongs to the RNA methyltransferase TrmD family.</text>
</comment>
<dbReference type="GO" id="GO:0052906">
    <property type="term" value="F:tRNA (guanine(37)-N1)-methyltransferase activity"/>
    <property type="evidence" value="ECO:0007669"/>
    <property type="project" value="UniProtKB-UniRule"/>
</dbReference>
<dbReference type="HAMAP" id="MF_00605">
    <property type="entry name" value="TrmD"/>
    <property type="match status" value="1"/>
</dbReference>
<comment type="subcellular location">
    <subcellularLocation>
        <location evidence="2 15 17">Cytoplasm</location>
    </subcellularLocation>
</comment>
<sequence>MKFNFITLFPEKITSYFDTGIPGKAVKQGVVEINTVHLRDFADNKHQKVDDTIYGGGPGMLLQVGPIYRALESLGEDKGKVLLLSPSGELFNQTLAREIYESSETFTLISGYYEGVDHRVAEHLIDREVAIGNYVISSGDLAALVVADCLSRFVPGFLGKEESLLEESHNETEELEYPQYTKPYDFMGWTVPDVLLGGHHEEIRKWRQKNRKTRNHS</sequence>
<evidence type="ECO:0000256" key="1">
    <source>
        <dbReference type="ARBA" id="ARBA00002634"/>
    </source>
</evidence>
<dbReference type="CDD" id="cd18080">
    <property type="entry name" value="TrmD-like"/>
    <property type="match status" value="1"/>
</dbReference>
<name>A0A2M9Y285_9LEPT</name>
<dbReference type="InterPro" id="IPR002649">
    <property type="entry name" value="tRNA_m1G_MeTrfase_TrmD"/>
</dbReference>
<evidence type="ECO:0000256" key="4">
    <source>
        <dbReference type="ARBA" id="ARBA00011738"/>
    </source>
</evidence>
<dbReference type="InterPro" id="IPR023148">
    <property type="entry name" value="tRNA_m1G_MeTrfase_C_sf"/>
</dbReference>
<keyword evidence="11 15" id="KW-0819">tRNA processing</keyword>
<dbReference type="SUPFAM" id="SSF75217">
    <property type="entry name" value="alpha/beta knot"/>
    <property type="match status" value="1"/>
</dbReference>
<dbReference type="NCBIfam" id="TIGR00088">
    <property type="entry name" value="trmD"/>
    <property type="match status" value="1"/>
</dbReference>
<evidence type="ECO:0000313" key="20">
    <source>
        <dbReference type="Proteomes" id="UP000297891"/>
    </source>
</evidence>
<evidence type="ECO:0000256" key="15">
    <source>
        <dbReference type="HAMAP-Rule" id="MF_00605"/>
    </source>
</evidence>
<comment type="caution">
    <text evidence="19">The sequence shown here is derived from an EMBL/GenBank/DDBJ whole genome shotgun (WGS) entry which is preliminary data.</text>
</comment>
<evidence type="ECO:0000256" key="13">
    <source>
        <dbReference type="ARBA" id="ARBA00033392"/>
    </source>
</evidence>
<dbReference type="PANTHER" id="PTHR46417">
    <property type="entry name" value="TRNA (GUANINE-N(1)-)-METHYLTRANSFERASE"/>
    <property type="match status" value="1"/>
</dbReference>
<dbReference type="Gene3D" id="1.10.1270.20">
    <property type="entry name" value="tRNA(m1g37)methyltransferase, domain 2"/>
    <property type="match status" value="1"/>
</dbReference>
<dbReference type="InterPro" id="IPR029028">
    <property type="entry name" value="Alpha/beta_knot_MTases"/>
</dbReference>
<dbReference type="Pfam" id="PF01746">
    <property type="entry name" value="tRNA_m1G_MT"/>
    <property type="match status" value="1"/>
</dbReference>
<dbReference type="PIRSF" id="PIRSF000386">
    <property type="entry name" value="tRNA_mtase"/>
    <property type="match status" value="1"/>
</dbReference>
<evidence type="ECO:0000256" key="17">
    <source>
        <dbReference type="RuleBase" id="RU003464"/>
    </source>
</evidence>
<keyword evidence="10 15" id="KW-0949">S-adenosyl-L-methionine</keyword>
<dbReference type="Proteomes" id="UP000297891">
    <property type="component" value="Unassembled WGS sequence"/>
</dbReference>
<evidence type="ECO:0000256" key="10">
    <source>
        <dbReference type="ARBA" id="ARBA00022691"/>
    </source>
</evidence>
<dbReference type="GO" id="GO:0005829">
    <property type="term" value="C:cytosol"/>
    <property type="evidence" value="ECO:0007669"/>
    <property type="project" value="TreeGrafter"/>
</dbReference>
<evidence type="ECO:0000256" key="12">
    <source>
        <dbReference type="ARBA" id="ARBA00029736"/>
    </source>
</evidence>
<keyword evidence="8 15" id="KW-0489">Methyltransferase</keyword>
<evidence type="ECO:0000256" key="5">
    <source>
        <dbReference type="ARBA" id="ARBA00012807"/>
    </source>
</evidence>
<evidence type="ECO:0000256" key="2">
    <source>
        <dbReference type="ARBA" id="ARBA00004496"/>
    </source>
</evidence>
<dbReference type="InterPro" id="IPR016009">
    <property type="entry name" value="tRNA_MeTrfase_TRMD/TRM10"/>
</dbReference>
<evidence type="ECO:0000256" key="8">
    <source>
        <dbReference type="ARBA" id="ARBA00022603"/>
    </source>
</evidence>
<protein>
    <recommendedName>
        <fullName evidence="6 15">tRNA (guanine-N(1)-)-methyltransferase</fullName>
        <ecNumber evidence="5 15">2.1.1.228</ecNumber>
    </recommendedName>
    <alternativeName>
        <fullName evidence="12 15">M1G-methyltransferase</fullName>
    </alternativeName>
    <alternativeName>
        <fullName evidence="13 15">tRNA [GM37] methyltransferase</fullName>
    </alternativeName>
</protein>
<evidence type="ECO:0000256" key="16">
    <source>
        <dbReference type="PIRSR" id="PIRSR000386-1"/>
    </source>
</evidence>
<dbReference type="GO" id="GO:0002939">
    <property type="term" value="P:tRNA N1-guanine methylation"/>
    <property type="evidence" value="ECO:0007669"/>
    <property type="project" value="TreeGrafter"/>
</dbReference>
<evidence type="ECO:0000256" key="11">
    <source>
        <dbReference type="ARBA" id="ARBA00022694"/>
    </source>
</evidence>
<evidence type="ECO:0000256" key="9">
    <source>
        <dbReference type="ARBA" id="ARBA00022679"/>
    </source>
</evidence>
<gene>
    <name evidence="15 19" type="primary">trmD</name>
    <name evidence="19" type="ORF">EHQ30_15810</name>
</gene>
<comment type="subunit">
    <text evidence="4 15 17">Homodimer.</text>
</comment>
<dbReference type="OrthoDB" id="9807416at2"/>
<dbReference type="AlphaFoldDB" id="A0A2M9Y285"/>
<feature type="binding site" evidence="15 16">
    <location>
        <position position="111"/>
    </location>
    <ligand>
        <name>S-adenosyl-L-methionine</name>
        <dbReference type="ChEBI" id="CHEBI:59789"/>
    </ligand>
</feature>
<dbReference type="Gene3D" id="3.40.1280.10">
    <property type="match status" value="1"/>
</dbReference>
<evidence type="ECO:0000256" key="7">
    <source>
        <dbReference type="ARBA" id="ARBA00022490"/>
    </source>
</evidence>
<reference evidence="19" key="1">
    <citation type="journal article" date="2019" name="PLoS Negl. Trop. Dis.">
        <title>Revisiting the worldwide diversity of Leptospira species in the environment.</title>
        <authorList>
            <person name="Vincent A.T."/>
            <person name="Schiettekatte O."/>
            <person name="Bourhy P."/>
            <person name="Veyrier F.J."/>
            <person name="Picardeau M."/>
        </authorList>
    </citation>
    <scope>NUCLEOTIDE SEQUENCE [LARGE SCALE GENOMIC DNA]</scope>
    <source>
        <strain evidence="19">201800277</strain>
    </source>
</reference>
<proteinExistence type="inferred from homology"/>
<dbReference type="RefSeq" id="WP_100790084.1">
    <property type="nucleotide sequence ID" value="NZ_NPDQ01000003.1"/>
</dbReference>
<evidence type="ECO:0000256" key="14">
    <source>
        <dbReference type="ARBA" id="ARBA00047783"/>
    </source>
</evidence>
<comment type="catalytic activity">
    <reaction evidence="14 15 17">
        <text>guanosine(37) in tRNA + S-adenosyl-L-methionine = N(1)-methylguanosine(37) in tRNA + S-adenosyl-L-homocysteine + H(+)</text>
        <dbReference type="Rhea" id="RHEA:36899"/>
        <dbReference type="Rhea" id="RHEA-COMP:10145"/>
        <dbReference type="Rhea" id="RHEA-COMP:10147"/>
        <dbReference type="ChEBI" id="CHEBI:15378"/>
        <dbReference type="ChEBI" id="CHEBI:57856"/>
        <dbReference type="ChEBI" id="CHEBI:59789"/>
        <dbReference type="ChEBI" id="CHEBI:73542"/>
        <dbReference type="ChEBI" id="CHEBI:74269"/>
        <dbReference type="EC" id="2.1.1.228"/>
    </reaction>
</comment>
<evidence type="ECO:0000313" key="19">
    <source>
        <dbReference type="EMBL" id="TGK91669.1"/>
    </source>
</evidence>
<keyword evidence="9 15" id="KW-0808">Transferase</keyword>
<keyword evidence="20" id="KW-1185">Reference proteome</keyword>
<feature type="domain" description="tRNA methyltransferase TRMD/TRM10-type" evidence="18">
    <location>
        <begin position="1"/>
        <end position="215"/>
    </location>
</feature>
<evidence type="ECO:0000256" key="3">
    <source>
        <dbReference type="ARBA" id="ARBA00007630"/>
    </source>
</evidence>
<dbReference type="InterPro" id="IPR029026">
    <property type="entry name" value="tRNA_m1G_MTases_N"/>
</dbReference>
<evidence type="ECO:0000259" key="18">
    <source>
        <dbReference type="Pfam" id="PF01746"/>
    </source>
</evidence>
<evidence type="ECO:0000256" key="6">
    <source>
        <dbReference type="ARBA" id="ARBA00014679"/>
    </source>
</evidence>
<feature type="binding site" evidence="15 16">
    <location>
        <begin position="131"/>
        <end position="136"/>
    </location>
    <ligand>
        <name>S-adenosyl-L-methionine</name>
        <dbReference type="ChEBI" id="CHEBI:59789"/>
    </ligand>
</feature>
<dbReference type="EMBL" id="RQFP01000014">
    <property type="protein sequence ID" value="TGK91669.1"/>
    <property type="molecule type" value="Genomic_DNA"/>
</dbReference>
<keyword evidence="7 15" id="KW-0963">Cytoplasm</keyword>
<accession>A0A2M9Y285</accession>
<dbReference type="NCBIfam" id="NF000648">
    <property type="entry name" value="PRK00026.1"/>
    <property type="match status" value="1"/>
</dbReference>
<dbReference type="PANTHER" id="PTHR46417:SF1">
    <property type="entry name" value="TRNA (GUANINE-N(1)-)-METHYLTRANSFERASE"/>
    <property type="match status" value="1"/>
</dbReference>
<organism evidence="19 20">
    <name type="scientific">Leptospira brenneri</name>
    <dbReference type="NCBI Taxonomy" id="2023182"/>
    <lineage>
        <taxon>Bacteria</taxon>
        <taxon>Pseudomonadati</taxon>
        <taxon>Spirochaetota</taxon>
        <taxon>Spirochaetia</taxon>
        <taxon>Leptospirales</taxon>
        <taxon>Leptospiraceae</taxon>
        <taxon>Leptospira</taxon>
    </lineage>
</organism>
<dbReference type="EC" id="2.1.1.228" evidence="5 15"/>